<comment type="caution">
    <text evidence="2">The sequence shown here is derived from an EMBL/GenBank/DDBJ whole genome shotgun (WGS) entry which is preliminary data.</text>
</comment>
<evidence type="ECO:0000313" key="3">
    <source>
        <dbReference type="Proteomes" id="UP001149079"/>
    </source>
</evidence>
<reference evidence="2" key="2">
    <citation type="journal article" date="2023" name="IMA Fungus">
        <title>Comparative genomic study of the Penicillium genus elucidates a diverse pangenome and 15 lateral gene transfer events.</title>
        <authorList>
            <person name="Petersen C."/>
            <person name="Sorensen T."/>
            <person name="Nielsen M.R."/>
            <person name="Sondergaard T.E."/>
            <person name="Sorensen J.L."/>
            <person name="Fitzpatrick D.A."/>
            <person name="Frisvad J.C."/>
            <person name="Nielsen K.L."/>
        </authorList>
    </citation>
    <scope>NUCLEOTIDE SEQUENCE</scope>
    <source>
        <strain evidence="2">IBT 22155</strain>
    </source>
</reference>
<name>A0A9W9H5R8_9EURO</name>
<evidence type="ECO:0000313" key="2">
    <source>
        <dbReference type="EMBL" id="KAJ5139187.1"/>
    </source>
</evidence>
<dbReference type="RefSeq" id="XP_056523836.1">
    <property type="nucleotide sequence ID" value="XM_056664779.1"/>
</dbReference>
<dbReference type="GeneID" id="81403949"/>
<proteinExistence type="predicted"/>
<sequence>MDGPALCRNNMRSIDDAASGDEASEDEASEDEASEDEASEDEASEDEASEDEASEDEASEDEASEDEASEDEASSSEGTKIRNMMGDEPVCVGEERRRIGREPHDPGRPDVDSHQKAEMAFGFLSLSDKSEEMDVAFDVFRGSDGKGTMLRAFGRRE</sequence>
<feature type="compositionally biased region" description="Acidic residues" evidence="1">
    <location>
        <begin position="18"/>
        <end position="74"/>
    </location>
</feature>
<keyword evidence="3" id="KW-1185">Reference proteome</keyword>
<organism evidence="2 3">
    <name type="scientific">Penicillium bovifimosum</name>
    <dbReference type="NCBI Taxonomy" id="126998"/>
    <lineage>
        <taxon>Eukaryota</taxon>
        <taxon>Fungi</taxon>
        <taxon>Dikarya</taxon>
        <taxon>Ascomycota</taxon>
        <taxon>Pezizomycotina</taxon>
        <taxon>Eurotiomycetes</taxon>
        <taxon>Eurotiomycetidae</taxon>
        <taxon>Eurotiales</taxon>
        <taxon>Aspergillaceae</taxon>
        <taxon>Penicillium</taxon>
    </lineage>
</organism>
<dbReference type="EMBL" id="JAPQKL010000003">
    <property type="protein sequence ID" value="KAJ5139187.1"/>
    <property type="molecule type" value="Genomic_DNA"/>
</dbReference>
<evidence type="ECO:0000256" key="1">
    <source>
        <dbReference type="SAM" id="MobiDB-lite"/>
    </source>
</evidence>
<dbReference type="AlphaFoldDB" id="A0A9W9H5R8"/>
<accession>A0A9W9H5R8</accession>
<protein>
    <submittedName>
        <fullName evidence="2">Uncharacterized protein</fullName>
    </submittedName>
</protein>
<dbReference type="Proteomes" id="UP001149079">
    <property type="component" value="Unassembled WGS sequence"/>
</dbReference>
<gene>
    <name evidence="2" type="ORF">N7515_004035</name>
</gene>
<feature type="compositionally biased region" description="Basic and acidic residues" evidence="1">
    <location>
        <begin position="93"/>
        <end position="114"/>
    </location>
</feature>
<reference evidence="2" key="1">
    <citation type="submission" date="2022-11" db="EMBL/GenBank/DDBJ databases">
        <authorList>
            <person name="Petersen C."/>
        </authorList>
    </citation>
    <scope>NUCLEOTIDE SEQUENCE</scope>
    <source>
        <strain evidence="2">IBT 22155</strain>
    </source>
</reference>
<feature type="region of interest" description="Disordered" evidence="1">
    <location>
        <begin position="1"/>
        <end position="114"/>
    </location>
</feature>